<dbReference type="InterPro" id="IPR036561">
    <property type="entry name" value="MAM33_sf"/>
</dbReference>
<dbReference type="Proteomes" id="UP000712281">
    <property type="component" value="Unassembled WGS sequence"/>
</dbReference>
<dbReference type="PANTHER" id="PTHR10826">
    <property type="entry name" value="COMPLEMENT COMPONENT 1"/>
    <property type="match status" value="1"/>
</dbReference>
<proteinExistence type="predicted"/>
<dbReference type="Pfam" id="PF02330">
    <property type="entry name" value="MAM33"/>
    <property type="match status" value="1"/>
</dbReference>
<dbReference type="AlphaFoldDB" id="A0A8S9JNQ8"/>
<evidence type="ECO:0000313" key="1">
    <source>
        <dbReference type="EMBL" id="KAF2583097.1"/>
    </source>
</evidence>
<reference evidence="1" key="1">
    <citation type="submission" date="2019-12" db="EMBL/GenBank/DDBJ databases">
        <title>Genome sequencing and annotation of Brassica cretica.</title>
        <authorList>
            <person name="Studholme D.J."/>
            <person name="Sarris P.F."/>
        </authorList>
    </citation>
    <scope>NUCLEOTIDE SEQUENCE</scope>
    <source>
        <strain evidence="1">PFS-001/15</strain>
        <tissue evidence="1">Leaf</tissue>
    </source>
</reference>
<dbReference type="Gene3D" id="3.10.280.10">
    <property type="entry name" value="Mitochondrial glycoprotein"/>
    <property type="match status" value="1"/>
</dbReference>
<name>A0A8S9JNQ8_BRACR</name>
<dbReference type="PANTHER" id="PTHR10826:SF33">
    <property type="entry name" value="GENOME ASSEMBLY, CHROMOSOME: A03"/>
    <property type="match status" value="1"/>
</dbReference>
<gene>
    <name evidence="1" type="ORF">F2Q68_00001072</name>
</gene>
<dbReference type="InterPro" id="IPR003428">
    <property type="entry name" value="MAM33"/>
</dbReference>
<dbReference type="GO" id="GO:0005759">
    <property type="term" value="C:mitochondrial matrix"/>
    <property type="evidence" value="ECO:0007669"/>
    <property type="project" value="InterPro"/>
</dbReference>
<protein>
    <submittedName>
        <fullName evidence="1">Uncharacterized protein</fullName>
    </submittedName>
</protein>
<sequence length="241" mass="26956">MSLFCGASSTVATLPFRAVRPPLSLQTGAQRVTLDGGSRQFSLASSLISLSRGSKLSAITAQENLVSVLESQIESAVVNEETPDDGEEEDKLPEGFPFRIIDTPRERVFFLTRKFENETILVEIDPTAPLDEGKKEEPNDPQAEVLIGISMVINVSKHDYAPCLEFLANAYIDEIVIDAIYVKQPHKLSDLDENLQKAFHRFLEIRGIKPNITEFVADYLANKDSRERLQLLKDVKTFVDM</sequence>
<dbReference type="SUPFAM" id="SSF54529">
    <property type="entry name" value="Mitochondrial glycoprotein MAM33-like"/>
    <property type="match status" value="1"/>
</dbReference>
<organism evidence="1 2">
    <name type="scientific">Brassica cretica</name>
    <name type="common">Mustard</name>
    <dbReference type="NCBI Taxonomy" id="69181"/>
    <lineage>
        <taxon>Eukaryota</taxon>
        <taxon>Viridiplantae</taxon>
        <taxon>Streptophyta</taxon>
        <taxon>Embryophyta</taxon>
        <taxon>Tracheophyta</taxon>
        <taxon>Spermatophyta</taxon>
        <taxon>Magnoliopsida</taxon>
        <taxon>eudicotyledons</taxon>
        <taxon>Gunneridae</taxon>
        <taxon>Pentapetalae</taxon>
        <taxon>rosids</taxon>
        <taxon>malvids</taxon>
        <taxon>Brassicales</taxon>
        <taxon>Brassicaceae</taxon>
        <taxon>Brassiceae</taxon>
        <taxon>Brassica</taxon>
    </lineage>
</organism>
<evidence type="ECO:0000313" key="2">
    <source>
        <dbReference type="Proteomes" id="UP000712281"/>
    </source>
</evidence>
<accession>A0A8S9JNQ8</accession>
<comment type="caution">
    <text evidence="1">The sequence shown here is derived from an EMBL/GenBank/DDBJ whole genome shotgun (WGS) entry which is preliminary data.</text>
</comment>
<dbReference type="EMBL" id="QGKW02001660">
    <property type="protein sequence ID" value="KAF2583097.1"/>
    <property type="molecule type" value="Genomic_DNA"/>
</dbReference>